<dbReference type="EMBL" id="CAJNIZ010019002">
    <property type="protein sequence ID" value="CAE7419591.1"/>
    <property type="molecule type" value="Genomic_DNA"/>
</dbReference>
<organism evidence="1 2">
    <name type="scientific">Symbiodinium pilosum</name>
    <name type="common">Dinoflagellate</name>
    <dbReference type="NCBI Taxonomy" id="2952"/>
    <lineage>
        <taxon>Eukaryota</taxon>
        <taxon>Sar</taxon>
        <taxon>Alveolata</taxon>
        <taxon>Dinophyceae</taxon>
        <taxon>Suessiales</taxon>
        <taxon>Symbiodiniaceae</taxon>
        <taxon>Symbiodinium</taxon>
    </lineage>
</organism>
<protein>
    <submittedName>
        <fullName evidence="1">Uncharacterized protein</fullName>
    </submittedName>
</protein>
<dbReference type="AlphaFoldDB" id="A0A812R3S5"/>
<evidence type="ECO:0000313" key="1">
    <source>
        <dbReference type="EMBL" id="CAE7419591.1"/>
    </source>
</evidence>
<name>A0A812R3S5_SYMPI</name>
<reference evidence="1" key="1">
    <citation type="submission" date="2021-02" db="EMBL/GenBank/DDBJ databases">
        <authorList>
            <person name="Dougan E. K."/>
            <person name="Rhodes N."/>
            <person name="Thang M."/>
            <person name="Chan C."/>
        </authorList>
    </citation>
    <scope>NUCLEOTIDE SEQUENCE</scope>
</reference>
<keyword evidence="2" id="KW-1185">Reference proteome</keyword>
<evidence type="ECO:0000313" key="2">
    <source>
        <dbReference type="Proteomes" id="UP000649617"/>
    </source>
</evidence>
<sequence length="181" mass="21123">MEQVQGGIRCCCTPTSHFLCADCIPDYVRNELQSDDGSDRRLTERRTLGHCLRCPTDRNSHLPLEATRFYLPEDLQLQLLLAMQADEEHREWVREQERQQSDESLREFCLRSMPNAVQCGNCSYGPIDHFACRNLQTHHGDRHGATQISNACPRCNWFRNSIDEWPRWGGVVDLTFESRRR</sequence>
<dbReference type="OrthoDB" id="10009520at2759"/>
<gene>
    <name evidence="1" type="ORF">SPIL2461_LOCUS10324</name>
</gene>
<proteinExistence type="predicted"/>
<accession>A0A812R3S5</accession>
<dbReference type="Proteomes" id="UP000649617">
    <property type="component" value="Unassembled WGS sequence"/>
</dbReference>
<comment type="caution">
    <text evidence="1">The sequence shown here is derived from an EMBL/GenBank/DDBJ whole genome shotgun (WGS) entry which is preliminary data.</text>
</comment>